<dbReference type="SMART" id="SM00487">
    <property type="entry name" value="DEXDc"/>
    <property type="match status" value="1"/>
</dbReference>
<evidence type="ECO:0000256" key="10">
    <source>
        <dbReference type="ARBA" id="ARBA00022833"/>
    </source>
</evidence>
<dbReference type="GO" id="GO:0005524">
    <property type="term" value="F:ATP binding"/>
    <property type="evidence" value="ECO:0007669"/>
    <property type="project" value="UniProtKB-KW"/>
</dbReference>
<keyword evidence="15" id="KW-0175">Coiled coil</keyword>
<feature type="compositionally biased region" description="Basic and acidic residues" evidence="16">
    <location>
        <begin position="22"/>
        <end position="35"/>
    </location>
</feature>
<dbReference type="Pfam" id="PF08797">
    <property type="entry name" value="HIRAN"/>
    <property type="match status" value="1"/>
</dbReference>
<dbReference type="InterPro" id="IPR013083">
    <property type="entry name" value="Znf_RING/FYVE/PHD"/>
</dbReference>
<dbReference type="VEuPathDB" id="FungiDB:SCODWIG_00756"/>
<dbReference type="GO" id="GO:0004386">
    <property type="term" value="F:helicase activity"/>
    <property type="evidence" value="ECO:0007669"/>
    <property type="project" value="UniProtKB-KW"/>
</dbReference>
<dbReference type="CDD" id="cd18008">
    <property type="entry name" value="DEXDc_SHPRH-like"/>
    <property type="match status" value="1"/>
</dbReference>
<feature type="domain" description="Helicase ATP-binding" evidence="18">
    <location>
        <begin position="424"/>
        <end position="631"/>
    </location>
</feature>
<dbReference type="PANTHER" id="PTHR45626">
    <property type="entry name" value="TRANSCRIPTION TERMINATION FACTOR 2-RELATED"/>
    <property type="match status" value="1"/>
</dbReference>
<keyword evidence="6" id="KW-0227">DNA damage</keyword>
<evidence type="ECO:0000313" key="20">
    <source>
        <dbReference type="EMBL" id="SSD58995.1"/>
    </source>
</evidence>
<dbReference type="SMART" id="SM00910">
    <property type="entry name" value="HIRAN"/>
    <property type="match status" value="1"/>
</dbReference>
<dbReference type="SMART" id="SM00184">
    <property type="entry name" value="RING"/>
    <property type="match status" value="1"/>
</dbReference>
<dbReference type="InterPro" id="IPR017907">
    <property type="entry name" value="Znf_RING_CS"/>
</dbReference>
<keyword evidence="7 14" id="KW-0863">Zinc-finger</keyword>
<dbReference type="GO" id="GO:0005634">
    <property type="term" value="C:nucleus"/>
    <property type="evidence" value="ECO:0007669"/>
    <property type="project" value="UniProtKB-SubCell"/>
</dbReference>
<dbReference type="SUPFAM" id="SSF52540">
    <property type="entry name" value="P-loop containing nucleoside triphosphate hydrolases"/>
    <property type="match status" value="2"/>
</dbReference>
<keyword evidence="9" id="KW-0347">Helicase</keyword>
<feature type="region of interest" description="Disordered" evidence="16">
    <location>
        <begin position="17"/>
        <end position="38"/>
    </location>
</feature>
<organism evidence="20 21">
    <name type="scientific">Saccharomycodes ludwigii</name>
    <dbReference type="NCBI Taxonomy" id="36035"/>
    <lineage>
        <taxon>Eukaryota</taxon>
        <taxon>Fungi</taxon>
        <taxon>Dikarya</taxon>
        <taxon>Ascomycota</taxon>
        <taxon>Saccharomycotina</taxon>
        <taxon>Saccharomycetes</taxon>
        <taxon>Saccharomycodales</taxon>
        <taxon>Saccharomycodaceae</taxon>
        <taxon>Saccharomycodes</taxon>
    </lineage>
</organism>
<dbReference type="GO" id="GO:0016818">
    <property type="term" value="F:hydrolase activity, acting on acid anhydrides, in phosphorus-containing anhydrides"/>
    <property type="evidence" value="ECO:0007669"/>
    <property type="project" value="InterPro"/>
</dbReference>
<dbReference type="InterPro" id="IPR027417">
    <property type="entry name" value="P-loop_NTPase"/>
</dbReference>
<keyword evidence="4" id="KW-0479">Metal-binding</keyword>
<dbReference type="InterPro" id="IPR050628">
    <property type="entry name" value="SNF2_RAD54_helicase_TF"/>
</dbReference>
<dbReference type="AlphaFoldDB" id="A0A376B2U0"/>
<dbReference type="GO" id="GO:0006281">
    <property type="term" value="P:DNA repair"/>
    <property type="evidence" value="ECO:0007669"/>
    <property type="project" value="UniProtKB-KW"/>
</dbReference>
<dbReference type="PANTHER" id="PTHR45626:SF22">
    <property type="entry name" value="DNA REPAIR PROTEIN RAD5"/>
    <property type="match status" value="1"/>
</dbReference>
<evidence type="ECO:0000256" key="6">
    <source>
        <dbReference type="ARBA" id="ARBA00022763"/>
    </source>
</evidence>
<dbReference type="InterPro" id="IPR038718">
    <property type="entry name" value="SNF2-like_sf"/>
</dbReference>
<evidence type="ECO:0000256" key="7">
    <source>
        <dbReference type="ARBA" id="ARBA00022771"/>
    </source>
</evidence>
<feature type="coiled-coil region" evidence="15">
    <location>
        <begin position="281"/>
        <end position="315"/>
    </location>
</feature>
<dbReference type="InterPro" id="IPR001841">
    <property type="entry name" value="Znf_RING"/>
</dbReference>
<evidence type="ECO:0000256" key="12">
    <source>
        <dbReference type="ARBA" id="ARBA00023204"/>
    </source>
</evidence>
<comment type="subcellular location">
    <subcellularLocation>
        <location evidence="1">Nucleus</location>
    </subcellularLocation>
</comment>
<keyword evidence="10" id="KW-0862">Zinc</keyword>
<name>A0A376B2U0_9ASCO</name>
<keyword evidence="13" id="KW-0539">Nucleus</keyword>
<evidence type="ECO:0000256" key="5">
    <source>
        <dbReference type="ARBA" id="ARBA00022741"/>
    </source>
</evidence>
<accession>A0A376B2U0</accession>
<evidence type="ECO:0000259" key="18">
    <source>
        <dbReference type="PROSITE" id="PS51192"/>
    </source>
</evidence>
<evidence type="ECO:0000256" key="16">
    <source>
        <dbReference type="SAM" id="MobiDB-lite"/>
    </source>
</evidence>
<sequence length="1080" mass="123695">MSQPFFNKELEVSTQNLSASLENKERSEESYKLSQHDGLFVAEENTDLTEEVSYPEIDTSNTTQTMPLLTQDAPASGDKRTNETNDNLEEQLYKKKTLPPKEIAQFWKRFIGSIQVSANATRPTVSKIPFGTKLGIVKKGVIKSNPARSILNRKRQCNTLVKLWDLKNDRELGRLPEKIARIILPFINGDEVTFDATMIFCNNKRLSIGDTIVVQLNCYLTSELFNNNGSLELSGKFTEDEQETKMQARRTSILTLFEELSLKAIENNAEVDNILKELEYKEKNRQQVECAKEVVIDLEDELNSSSQTVMDIENELNLNQLQAFYKIAQSADSLKTLPETEPAGNFKFSLKKYQKQGLSWMLKREREYSKIQSKDFVHQDSDKIDPLWRTFLWPTFPDLKINSGFTSKIFYANLYTGQFSMEKPILKLSVKGGILADEMGLGKTISTLSLVSTVPEDTEFGNKQSTGSNDNNSSFLFSNSQSIQSLTTSLPYAWRTTLIVVPMSLLSQWESEFRSCMDENTRCEIYYGDTVSNLKSRLINSKSPPTVLVTTYGVVQSEMLSCEMKPTYSGLFSVKFFRIVLDEGHNIRNKQTKTAKSIFKLKASRKWVLSGTPIINKLDDLYPIVKFLELNPWVNPGFWRRVISEPFASKDYKKALDVVFTILEPVLLRRTKNMRDSNGALLVNLPEKIVNIEKLSLTDVELAMYNSFLKLAEKSFRDALNKGILLKSYTSILVHILRLRQICCDMRLLLNKNFAKTESSKEEKSIQEDCDIIDKNPLKYDLEKMLELGFDDDINIFKEEEVNLINENVLNPKFLGKGTTGLECPICTTDSITPADKIRITECGHTFCFTCIADYIVHEKIKKMVPRCPTCRDQHLNEKRLFSVVLDKNGMIEAFSYYKNPKLSDFIISSKTNALCTHLSKISKESPKEHVVIFSQFSGFLEILKEILEVNYMVYKFDGSLSLKQRESILKHFNTDDYDGLKILLISLKAGGVGLNLTISNRAFIMDPWWSPSVEDQAIDRIHRMGQKRPVVVTRFIVEGSIEEKMLLIQERKRRLGDVVEGDEEERRKKRVDEIKMFFE</sequence>
<proteinExistence type="inferred from homology"/>
<dbReference type="PROSITE" id="PS51194">
    <property type="entry name" value="HELICASE_CTER"/>
    <property type="match status" value="1"/>
</dbReference>
<evidence type="ECO:0000256" key="1">
    <source>
        <dbReference type="ARBA" id="ARBA00004123"/>
    </source>
</evidence>
<keyword evidence="8" id="KW-0378">Hydrolase</keyword>
<evidence type="ECO:0000256" key="2">
    <source>
        <dbReference type="ARBA" id="ARBA00007025"/>
    </source>
</evidence>
<dbReference type="PROSITE" id="PS50089">
    <property type="entry name" value="ZF_RING_2"/>
    <property type="match status" value="1"/>
</dbReference>
<evidence type="ECO:0000259" key="19">
    <source>
        <dbReference type="PROSITE" id="PS51194"/>
    </source>
</evidence>
<gene>
    <name evidence="20" type="ORF">SCODWIG_00756</name>
</gene>
<dbReference type="InterPro" id="IPR014905">
    <property type="entry name" value="HIRAN"/>
</dbReference>
<dbReference type="GO" id="GO:0008270">
    <property type="term" value="F:zinc ion binding"/>
    <property type="evidence" value="ECO:0007669"/>
    <property type="project" value="UniProtKB-KW"/>
</dbReference>
<evidence type="ECO:0000256" key="14">
    <source>
        <dbReference type="PROSITE-ProRule" id="PRU00175"/>
    </source>
</evidence>
<dbReference type="Proteomes" id="UP000262825">
    <property type="component" value="Unassembled WGS sequence"/>
</dbReference>
<keyword evidence="12" id="KW-0234">DNA repair</keyword>
<dbReference type="InterPro" id="IPR014001">
    <property type="entry name" value="Helicase_ATP-bd"/>
</dbReference>
<dbReference type="OrthoDB" id="2801544at2759"/>
<keyword evidence="5" id="KW-0547">Nucleotide-binding</keyword>
<feature type="domain" description="RING-type" evidence="17">
    <location>
        <begin position="824"/>
        <end position="872"/>
    </location>
</feature>
<feature type="region of interest" description="Disordered" evidence="16">
    <location>
        <begin position="60"/>
        <end position="85"/>
    </location>
</feature>
<dbReference type="InterPro" id="IPR049730">
    <property type="entry name" value="SNF2/RAD54-like_C"/>
</dbReference>
<dbReference type="InterPro" id="IPR000330">
    <property type="entry name" value="SNF2_N"/>
</dbReference>
<dbReference type="PROSITE" id="PS00518">
    <property type="entry name" value="ZF_RING_1"/>
    <property type="match status" value="1"/>
</dbReference>
<dbReference type="CDD" id="cd18793">
    <property type="entry name" value="SF2_C_SNF"/>
    <property type="match status" value="1"/>
</dbReference>
<dbReference type="Gene3D" id="3.30.40.10">
    <property type="entry name" value="Zinc/RING finger domain, C3HC4 (zinc finger)"/>
    <property type="match status" value="1"/>
</dbReference>
<dbReference type="EMBL" id="UFAJ01000075">
    <property type="protein sequence ID" value="SSD58995.1"/>
    <property type="molecule type" value="Genomic_DNA"/>
</dbReference>
<dbReference type="GO" id="GO:0008094">
    <property type="term" value="F:ATP-dependent activity, acting on DNA"/>
    <property type="evidence" value="ECO:0007669"/>
    <property type="project" value="TreeGrafter"/>
</dbReference>
<dbReference type="Pfam" id="PF00176">
    <property type="entry name" value="SNF2-rel_dom"/>
    <property type="match status" value="1"/>
</dbReference>
<feature type="domain" description="Helicase C-terminal" evidence="19">
    <location>
        <begin position="914"/>
        <end position="1080"/>
    </location>
</feature>
<comment type="similarity">
    <text evidence="2">Belongs to the SNF2/RAD54 helicase family.</text>
</comment>
<dbReference type="Pfam" id="PF13639">
    <property type="entry name" value="zf-RING_2"/>
    <property type="match status" value="1"/>
</dbReference>
<evidence type="ECO:0000259" key="17">
    <source>
        <dbReference type="PROSITE" id="PS50089"/>
    </source>
</evidence>
<evidence type="ECO:0000256" key="15">
    <source>
        <dbReference type="SAM" id="Coils"/>
    </source>
</evidence>
<protein>
    <recommendedName>
        <fullName evidence="3">DNA repair protein RAD5</fullName>
    </recommendedName>
</protein>
<dbReference type="Gene3D" id="3.40.50.10810">
    <property type="entry name" value="Tandem AAA-ATPase domain"/>
    <property type="match status" value="1"/>
</dbReference>
<evidence type="ECO:0000256" key="9">
    <source>
        <dbReference type="ARBA" id="ARBA00022806"/>
    </source>
</evidence>
<evidence type="ECO:0000256" key="13">
    <source>
        <dbReference type="ARBA" id="ARBA00023242"/>
    </source>
</evidence>
<dbReference type="SUPFAM" id="SSF57850">
    <property type="entry name" value="RING/U-box"/>
    <property type="match status" value="1"/>
</dbReference>
<reference evidence="21" key="1">
    <citation type="submission" date="2018-06" db="EMBL/GenBank/DDBJ databases">
        <authorList>
            <person name="Guldener U."/>
        </authorList>
    </citation>
    <scope>NUCLEOTIDE SEQUENCE [LARGE SCALE GENOMIC DNA]</scope>
    <source>
        <strain evidence="21">UTAD17</strain>
    </source>
</reference>
<dbReference type="SMART" id="SM00490">
    <property type="entry name" value="HELICc"/>
    <property type="match status" value="1"/>
</dbReference>
<dbReference type="InterPro" id="IPR001650">
    <property type="entry name" value="Helicase_C-like"/>
</dbReference>
<dbReference type="Gene3D" id="3.40.50.300">
    <property type="entry name" value="P-loop containing nucleotide triphosphate hydrolases"/>
    <property type="match status" value="1"/>
</dbReference>
<evidence type="ECO:0000256" key="4">
    <source>
        <dbReference type="ARBA" id="ARBA00022723"/>
    </source>
</evidence>
<dbReference type="GO" id="GO:0003676">
    <property type="term" value="F:nucleic acid binding"/>
    <property type="evidence" value="ECO:0007669"/>
    <property type="project" value="InterPro"/>
</dbReference>
<evidence type="ECO:0000256" key="11">
    <source>
        <dbReference type="ARBA" id="ARBA00022840"/>
    </source>
</evidence>
<dbReference type="PROSITE" id="PS51192">
    <property type="entry name" value="HELICASE_ATP_BIND_1"/>
    <property type="match status" value="1"/>
</dbReference>
<evidence type="ECO:0000256" key="3">
    <source>
        <dbReference type="ARBA" id="ARBA00013412"/>
    </source>
</evidence>
<dbReference type="Pfam" id="PF00271">
    <property type="entry name" value="Helicase_C"/>
    <property type="match status" value="1"/>
</dbReference>
<evidence type="ECO:0000313" key="21">
    <source>
        <dbReference type="Proteomes" id="UP000262825"/>
    </source>
</evidence>
<keyword evidence="11" id="KW-0067">ATP-binding</keyword>
<keyword evidence="21" id="KW-1185">Reference proteome</keyword>
<evidence type="ECO:0000256" key="8">
    <source>
        <dbReference type="ARBA" id="ARBA00022801"/>
    </source>
</evidence>